<protein>
    <submittedName>
        <fullName evidence="1">Uncharacterized protein</fullName>
    </submittedName>
</protein>
<reference evidence="1 2" key="1">
    <citation type="submission" date="2018-06" db="EMBL/GenBank/DDBJ databases">
        <title>Pedobacter endophyticus sp. nov., an endophytic bacterium isolated from a leaf of Triticum aestivum.</title>
        <authorList>
            <person name="Zhang L."/>
        </authorList>
    </citation>
    <scope>NUCLEOTIDE SEQUENCE [LARGE SCALE GENOMIC DNA]</scope>
    <source>
        <strain evidence="1 2">CM134L-2</strain>
    </source>
</reference>
<accession>A0A443YWF4</accession>
<evidence type="ECO:0000313" key="2">
    <source>
        <dbReference type="Proteomes" id="UP000284120"/>
    </source>
</evidence>
<gene>
    <name evidence="1" type="ORF">DPV69_08150</name>
</gene>
<comment type="caution">
    <text evidence="1">The sequence shown here is derived from an EMBL/GenBank/DDBJ whole genome shotgun (WGS) entry which is preliminary data.</text>
</comment>
<name>A0A443YWF4_9SPHI</name>
<dbReference type="EMBL" id="SAYW01000002">
    <property type="protein sequence ID" value="RWU08340.1"/>
    <property type="molecule type" value="Genomic_DNA"/>
</dbReference>
<organism evidence="1 2">
    <name type="scientific">Pedobacter chitinilyticus</name>
    <dbReference type="NCBI Taxonomy" id="2233776"/>
    <lineage>
        <taxon>Bacteria</taxon>
        <taxon>Pseudomonadati</taxon>
        <taxon>Bacteroidota</taxon>
        <taxon>Sphingobacteriia</taxon>
        <taxon>Sphingobacteriales</taxon>
        <taxon>Sphingobacteriaceae</taxon>
        <taxon>Pedobacter</taxon>
    </lineage>
</organism>
<dbReference type="Proteomes" id="UP000284120">
    <property type="component" value="Unassembled WGS sequence"/>
</dbReference>
<evidence type="ECO:0000313" key="1">
    <source>
        <dbReference type="EMBL" id="RWU08340.1"/>
    </source>
</evidence>
<proteinExistence type="predicted"/>
<dbReference type="Pfam" id="PF20475">
    <property type="entry name" value="DUF6717"/>
    <property type="match status" value="1"/>
</dbReference>
<dbReference type="AlphaFoldDB" id="A0A443YWF4"/>
<sequence length="116" mass="13548">MIRNLRFYKTDKAEWFVDLPEWDGDTEDLQMIQGADEWLDLLCNGADEIKLDISNEPFEPASFLTLIRLGEENLGGGANYFLETYQNKKVDLKIWLCEVAHFTFGEYPQRIYFAKA</sequence>
<dbReference type="OrthoDB" id="1095162at2"/>
<keyword evidence="2" id="KW-1185">Reference proteome</keyword>
<dbReference type="InterPro" id="IPR046562">
    <property type="entry name" value="DUF6717"/>
</dbReference>
<dbReference type="RefSeq" id="WP_113646864.1">
    <property type="nucleotide sequence ID" value="NZ_QMHN01000002.1"/>
</dbReference>